<dbReference type="Pfam" id="PF13649">
    <property type="entry name" value="Methyltransf_25"/>
    <property type="match status" value="1"/>
</dbReference>
<dbReference type="EMBL" id="QFPN01000004">
    <property type="protein sequence ID" value="PZQ15818.1"/>
    <property type="molecule type" value="Genomic_DNA"/>
</dbReference>
<comment type="function">
    <text evidence="5">Catalyzes the S-adenosylmethionine monomethyl esterification of trans-aconitate.</text>
</comment>
<dbReference type="InterPro" id="IPR041698">
    <property type="entry name" value="Methyltransf_25"/>
</dbReference>
<protein>
    <recommendedName>
        <fullName evidence="5">Trans-aconitate 2-methyltransferase</fullName>
        <ecNumber evidence="5">2.1.1.144</ecNumber>
    </recommendedName>
</protein>
<dbReference type="Proteomes" id="UP000249577">
    <property type="component" value="Unassembled WGS sequence"/>
</dbReference>
<dbReference type="CDD" id="cd02440">
    <property type="entry name" value="AdoMet_MTases"/>
    <property type="match status" value="1"/>
</dbReference>
<keyword evidence="1 5" id="KW-0963">Cytoplasm</keyword>
<gene>
    <name evidence="5" type="primary">tam</name>
    <name evidence="7" type="ORF">DI565_08235</name>
</gene>
<dbReference type="AlphaFoldDB" id="A0A2W5KK36"/>
<dbReference type="NCBIfam" id="NF002463">
    <property type="entry name" value="PRK01683.1"/>
    <property type="match status" value="1"/>
</dbReference>
<comment type="similarity">
    <text evidence="5">Belongs to the methyltransferase superfamily. Tam family.</text>
</comment>
<dbReference type="GO" id="GO:0005737">
    <property type="term" value="C:cytoplasm"/>
    <property type="evidence" value="ECO:0007669"/>
    <property type="project" value="UniProtKB-SubCell"/>
</dbReference>
<keyword evidence="4 5" id="KW-0949">S-adenosyl-L-methionine</keyword>
<dbReference type="HAMAP" id="MF_00560">
    <property type="entry name" value="Tran_acon_Me_trans"/>
    <property type="match status" value="1"/>
</dbReference>
<dbReference type="Gene3D" id="1.10.150.290">
    <property type="entry name" value="S-adenosyl-L-methionine-dependent methyltransferases"/>
    <property type="match status" value="1"/>
</dbReference>
<keyword evidence="3 5" id="KW-0808">Transferase</keyword>
<evidence type="ECO:0000256" key="2">
    <source>
        <dbReference type="ARBA" id="ARBA00022603"/>
    </source>
</evidence>
<dbReference type="Gene3D" id="3.40.50.150">
    <property type="entry name" value="Vaccinia Virus protein VP39"/>
    <property type="match status" value="1"/>
</dbReference>
<comment type="caution">
    <text evidence="7">The sequence shown here is derived from an EMBL/GenBank/DDBJ whole genome shotgun (WGS) entry which is preliminary data.</text>
</comment>
<evidence type="ECO:0000256" key="3">
    <source>
        <dbReference type="ARBA" id="ARBA00022679"/>
    </source>
</evidence>
<evidence type="ECO:0000313" key="8">
    <source>
        <dbReference type="Proteomes" id="UP000249577"/>
    </source>
</evidence>
<accession>A0A2W5KK36</accession>
<dbReference type="InterPro" id="IPR023149">
    <property type="entry name" value="Trans_acon_MeTrfase_C"/>
</dbReference>
<dbReference type="GO" id="GO:0032259">
    <property type="term" value="P:methylation"/>
    <property type="evidence" value="ECO:0007669"/>
    <property type="project" value="UniProtKB-KW"/>
</dbReference>
<evidence type="ECO:0000256" key="1">
    <source>
        <dbReference type="ARBA" id="ARBA00022490"/>
    </source>
</evidence>
<dbReference type="GO" id="GO:0030798">
    <property type="term" value="F:trans-aconitate 2-methyltransferase activity"/>
    <property type="evidence" value="ECO:0007669"/>
    <property type="project" value="UniProtKB-UniRule"/>
</dbReference>
<feature type="domain" description="Methyltransferase" evidence="6">
    <location>
        <begin position="38"/>
        <end position="127"/>
    </location>
</feature>
<proteinExistence type="inferred from homology"/>
<evidence type="ECO:0000256" key="4">
    <source>
        <dbReference type="ARBA" id="ARBA00022691"/>
    </source>
</evidence>
<keyword evidence="2 5" id="KW-0489">Methyltransferase</keyword>
<sequence length="260" mass="28802">MSLKEDWSAATYLRFEDERTRPSADLLARVPLQAPSRIVDLGCGPGNSTELLARRYPQAEIVGIDSSPDMLAAARKRLPDVEFVEADLASWSPERAPDLIFANAVLQWLPDHEALFPRLLRLVAPGGALAAQMPDNLAEPSHAAMREVARDAEWAERLANAAASRVEILPADVYWDLLAPHASSVEAWRTTYVHPLDGTAAIAEWLKATGLRPFLDPLDAGEREDFVARYVKTLGPFYPERAGGKVLLRFPRLFLVATRR</sequence>
<dbReference type="InterPro" id="IPR023506">
    <property type="entry name" value="Trans-aconitate_MeTrfase"/>
</dbReference>
<dbReference type="PANTHER" id="PTHR43861:SF1">
    <property type="entry name" value="TRANS-ACONITATE 2-METHYLTRANSFERASE"/>
    <property type="match status" value="1"/>
</dbReference>
<dbReference type="EC" id="2.1.1.144" evidence="5"/>
<dbReference type="InterPro" id="IPR029063">
    <property type="entry name" value="SAM-dependent_MTases_sf"/>
</dbReference>
<evidence type="ECO:0000313" key="7">
    <source>
        <dbReference type="EMBL" id="PZQ15818.1"/>
    </source>
</evidence>
<evidence type="ECO:0000256" key="5">
    <source>
        <dbReference type="HAMAP-Rule" id="MF_00560"/>
    </source>
</evidence>
<evidence type="ECO:0000259" key="6">
    <source>
        <dbReference type="Pfam" id="PF13649"/>
    </source>
</evidence>
<name>A0A2W5KK36_ANCNO</name>
<reference evidence="7 8" key="1">
    <citation type="submission" date="2017-08" db="EMBL/GenBank/DDBJ databases">
        <title>Infants hospitalized years apart are colonized by the same room-sourced microbial strains.</title>
        <authorList>
            <person name="Brooks B."/>
            <person name="Olm M.R."/>
            <person name="Firek B.A."/>
            <person name="Baker R."/>
            <person name="Thomas B.C."/>
            <person name="Morowitz M.J."/>
            <person name="Banfield J.F."/>
        </authorList>
    </citation>
    <scope>NUCLEOTIDE SEQUENCE [LARGE SCALE GENOMIC DNA]</scope>
    <source>
        <strain evidence="7">S2_005_003_R2_43</strain>
    </source>
</reference>
<dbReference type="PANTHER" id="PTHR43861">
    <property type="entry name" value="TRANS-ACONITATE 2-METHYLTRANSFERASE-RELATED"/>
    <property type="match status" value="1"/>
</dbReference>
<organism evidence="7 8">
    <name type="scientific">Ancylobacter novellus</name>
    <name type="common">Thiobacillus novellus</name>
    <dbReference type="NCBI Taxonomy" id="921"/>
    <lineage>
        <taxon>Bacteria</taxon>
        <taxon>Pseudomonadati</taxon>
        <taxon>Pseudomonadota</taxon>
        <taxon>Alphaproteobacteria</taxon>
        <taxon>Hyphomicrobiales</taxon>
        <taxon>Xanthobacteraceae</taxon>
        <taxon>Ancylobacter</taxon>
    </lineage>
</organism>
<comment type="subcellular location">
    <subcellularLocation>
        <location evidence="5">Cytoplasm</location>
    </subcellularLocation>
</comment>
<comment type="catalytic activity">
    <reaction evidence="5">
        <text>trans-aconitate + S-adenosyl-L-methionine = (E)-3-(methoxycarbonyl)pent-2-enedioate + S-adenosyl-L-homocysteine</text>
        <dbReference type="Rhea" id="RHEA:14969"/>
        <dbReference type="ChEBI" id="CHEBI:15708"/>
        <dbReference type="ChEBI" id="CHEBI:57470"/>
        <dbReference type="ChEBI" id="CHEBI:57856"/>
        <dbReference type="ChEBI" id="CHEBI:59789"/>
        <dbReference type="EC" id="2.1.1.144"/>
    </reaction>
</comment>
<dbReference type="SUPFAM" id="SSF53335">
    <property type="entry name" value="S-adenosyl-L-methionine-dependent methyltransferases"/>
    <property type="match status" value="1"/>
</dbReference>